<dbReference type="InterPro" id="IPR036921">
    <property type="entry name" value="PurM-like_N_sf"/>
</dbReference>
<dbReference type="PANTHER" id="PTHR30303">
    <property type="entry name" value="HYDROGENASE ISOENZYMES FORMATION PROTEIN HYPE"/>
    <property type="match status" value="1"/>
</dbReference>
<organism evidence="4 5">
    <name type="scientific">Acetomicrobium flavidum</name>
    <dbReference type="NCBI Taxonomy" id="49896"/>
    <lineage>
        <taxon>Bacteria</taxon>
        <taxon>Thermotogati</taxon>
        <taxon>Synergistota</taxon>
        <taxon>Synergistia</taxon>
        <taxon>Synergistales</taxon>
        <taxon>Acetomicrobiaceae</taxon>
        <taxon>Acetomicrobium</taxon>
    </lineage>
</organism>
<dbReference type="InterPro" id="IPR016188">
    <property type="entry name" value="PurM-like_N"/>
</dbReference>
<dbReference type="Gene3D" id="3.30.1330.10">
    <property type="entry name" value="PurM-like, N-terminal domain"/>
    <property type="match status" value="1"/>
</dbReference>
<dbReference type="SUPFAM" id="SSF55326">
    <property type="entry name" value="PurM N-terminal domain-like"/>
    <property type="match status" value="1"/>
</dbReference>
<accession>A0ABY1JC77</accession>
<protein>
    <submittedName>
        <fullName evidence="4">Hydrogenase maturation factor</fullName>
    </submittedName>
</protein>
<sequence>MAKGDFITVGKVPPTLLQPLLKELRGFDRKEVLIGPKIGEDAAVIGWPAGAFLLATSDPIVGALKGAGSLLVNVNANDIAAKGGDPAYMLVVLILPATMTLNDAASLMEEVDEEAKKLGIAVVGGHTEFSDRYTHPIMVGTMLGISHKVLRASSIRPGDAIILTKHVGIEGMTILANDRREMLDPFLSNDEIEEVKGWSSSLSVVPEARLLRDLALFMHDPTEGGVIGGISEIVALTDLKVKLDLDAFPLHPITQRVSKKLGFDPLHLISSGALLAVVSKDDVEEAINRLREHGISCALVGTFDVVGMGTDELSAQEELWRLLSL</sequence>
<evidence type="ECO:0000313" key="5">
    <source>
        <dbReference type="Proteomes" id="UP000185093"/>
    </source>
</evidence>
<comment type="similarity">
    <text evidence="1">Belongs to the HypE family.</text>
</comment>
<dbReference type="Proteomes" id="UP000185093">
    <property type="component" value="Unassembled WGS sequence"/>
</dbReference>
<dbReference type="InterPro" id="IPR036676">
    <property type="entry name" value="PurM-like_C_sf"/>
</dbReference>
<evidence type="ECO:0000259" key="2">
    <source>
        <dbReference type="Pfam" id="PF00586"/>
    </source>
</evidence>
<feature type="domain" description="PurM-like C-terminal" evidence="3">
    <location>
        <begin position="156"/>
        <end position="303"/>
    </location>
</feature>
<dbReference type="SUPFAM" id="SSF56042">
    <property type="entry name" value="PurM C-terminal domain-like"/>
    <property type="match status" value="1"/>
</dbReference>
<dbReference type="Pfam" id="PF02769">
    <property type="entry name" value="AIRS_C"/>
    <property type="match status" value="1"/>
</dbReference>
<comment type="caution">
    <text evidence="4">The sequence shown here is derived from an EMBL/GenBank/DDBJ whole genome shotgun (WGS) entry which is preliminary data.</text>
</comment>
<dbReference type="PIRSF" id="PIRSF005644">
    <property type="entry name" value="Hdrgns_mtr_HypE"/>
    <property type="match status" value="1"/>
</dbReference>
<feature type="domain" description="PurM-like N-terminal" evidence="2">
    <location>
        <begin position="39"/>
        <end position="145"/>
    </location>
</feature>
<dbReference type="RefSeq" id="WP_074199283.1">
    <property type="nucleotide sequence ID" value="NZ_FSQZ01000001.1"/>
</dbReference>
<evidence type="ECO:0000313" key="4">
    <source>
        <dbReference type="EMBL" id="SIN64998.1"/>
    </source>
</evidence>
<gene>
    <name evidence="4" type="ORF">SAMN05444368_0699</name>
</gene>
<dbReference type="Gene3D" id="3.90.650.10">
    <property type="entry name" value="PurM-like C-terminal domain"/>
    <property type="match status" value="1"/>
</dbReference>
<evidence type="ECO:0000256" key="1">
    <source>
        <dbReference type="ARBA" id="ARBA00006243"/>
    </source>
</evidence>
<name>A0ABY1JC77_9BACT</name>
<dbReference type="Pfam" id="PF00586">
    <property type="entry name" value="AIRS"/>
    <property type="match status" value="1"/>
</dbReference>
<proteinExistence type="inferred from homology"/>
<evidence type="ECO:0000259" key="3">
    <source>
        <dbReference type="Pfam" id="PF02769"/>
    </source>
</evidence>
<dbReference type="InterPro" id="IPR011854">
    <property type="entry name" value="HypE"/>
</dbReference>
<dbReference type="InterPro" id="IPR010918">
    <property type="entry name" value="PurM-like_C_dom"/>
</dbReference>
<dbReference type="PANTHER" id="PTHR30303:SF4">
    <property type="entry name" value="HYDROGENASE EXPRESSION_FORMATION PROTEIN HYPE"/>
    <property type="match status" value="1"/>
</dbReference>
<dbReference type="EMBL" id="FSQZ01000001">
    <property type="protein sequence ID" value="SIN64998.1"/>
    <property type="molecule type" value="Genomic_DNA"/>
</dbReference>
<keyword evidence="5" id="KW-1185">Reference proteome</keyword>
<reference evidence="4 5" key="1">
    <citation type="submission" date="2016-11" db="EMBL/GenBank/DDBJ databases">
        <authorList>
            <person name="Varghese N."/>
            <person name="Submissions S."/>
        </authorList>
    </citation>
    <scope>NUCLEOTIDE SEQUENCE [LARGE SCALE GENOMIC DNA]</scope>
    <source>
        <strain evidence="4 5">DSM 20664</strain>
    </source>
</reference>